<dbReference type="GO" id="GO:0090529">
    <property type="term" value="P:cell septum assembly"/>
    <property type="evidence" value="ECO:0007669"/>
    <property type="project" value="InterPro"/>
</dbReference>
<comment type="subcellular location">
    <subcellularLocation>
        <location evidence="1">Membrane</location>
    </subcellularLocation>
</comment>
<dbReference type="Gene3D" id="3.10.20.310">
    <property type="entry name" value="membrane protein fhac"/>
    <property type="match status" value="1"/>
</dbReference>
<accession>A0A918TU50</accession>
<keyword evidence="10" id="KW-1185">Reference proteome</keyword>
<keyword evidence="3" id="KW-0132">Cell division</keyword>
<evidence type="ECO:0000259" key="8">
    <source>
        <dbReference type="PROSITE" id="PS51779"/>
    </source>
</evidence>
<evidence type="ECO:0000256" key="6">
    <source>
        <dbReference type="ARBA" id="ARBA00023136"/>
    </source>
</evidence>
<dbReference type="PROSITE" id="PS51779">
    <property type="entry name" value="POTRA"/>
    <property type="match status" value="1"/>
</dbReference>
<reference evidence="9" key="1">
    <citation type="journal article" date="2014" name="Int. J. Syst. Evol. Microbiol.">
        <title>Complete genome sequence of Corynebacterium casei LMG S-19264T (=DSM 44701T), isolated from a smear-ripened cheese.</title>
        <authorList>
            <consortium name="US DOE Joint Genome Institute (JGI-PGF)"/>
            <person name="Walter F."/>
            <person name="Albersmeier A."/>
            <person name="Kalinowski J."/>
            <person name="Ruckert C."/>
        </authorList>
    </citation>
    <scope>NUCLEOTIDE SEQUENCE</scope>
    <source>
        <strain evidence="9">KCTC 12988</strain>
    </source>
</reference>
<dbReference type="PANTHER" id="PTHR35851:SF1">
    <property type="entry name" value="CELL DIVISION PROTEIN FTSQ"/>
    <property type="match status" value="1"/>
</dbReference>
<dbReference type="InterPro" id="IPR026579">
    <property type="entry name" value="FtsQ"/>
</dbReference>
<dbReference type="EMBL" id="BMXI01000012">
    <property type="protein sequence ID" value="GHC59041.1"/>
    <property type="molecule type" value="Genomic_DNA"/>
</dbReference>
<keyword evidence="4" id="KW-0812">Transmembrane</keyword>
<sequence>MSRKRTSKVRKQASGPRTVNLRASSGRVMWCRTKAGTWRAAKWLVFLAVLGVGVVIGKSTLQKVFLDSEEFALKRVELWQWEGEEMPRLVDHARLAEVTGLDPRASIFAFQLGEVENQLAALPEVKRVRATRRLPDVLRIRVEEREPVAWVESPRQRIIGRNYDHGMLVDADGYCFQPSRAMMEVVNDLPVITTGDRGKDDFVSGQKVKGREFLRALELVKLSKRYLAEAGWSLPAIGLRNDFSLMAKTHTGTVVTFGLYEHERQLEDLLLILDHARKTSRGVERVNLIPERNIPVVFAHAGGNLEAPGSPLESSLEAILTRS</sequence>
<reference evidence="9" key="2">
    <citation type="submission" date="2020-09" db="EMBL/GenBank/DDBJ databases">
        <authorList>
            <person name="Sun Q."/>
            <person name="Kim S."/>
        </authorList>
    </citation>
    <scope>NUCLEOTIDE SEQUENCE</scope>
    <source>
        <strain evidence="9">KCTC 12988</strain>
    </source>
</reference>
<evidence type="ECO:0000256" key="1">
    <source>
        <dbReference type="ARBA" id="ARBA00004370"/>
    </source>
</evidence>
<dbReference type="PANTHER" id="PTHR35851">
    <property type="entry name" value="CELL DIVISION PROTEIN FTSQ"/>
    <property type="match status" value="1"/>
</dbReference>
<dbReference type="GO" id="GO:0016020">
    <property type="term" value="C:membrane"/>
    <property type="evidence" value="ECO:0007669"/>
    <property type="project" value="UniProtKB-SubCell"/>
</dbReference>
<dbReference type="RefSeq" id="WP_189570913.1">
    <property type="nucleotide sequence ID" value="NZ_BMXI01000012.1"/>
</dbReference>
<name>A0A918TU50_9BACT</name>
<comment type="caution">
    <text evidence="9">The sequence shown here is derived from an EMBL/GenBank/DDBJ whole genome shotgun (WGS) entry which is preliminary data.</text>
</comment>
<dbReference type="InterPro" id="IPR034746">
    <property type="entry name" value="POTRA"/>
</dbReference>
<keyword evidence="5" id="KW-1133">Transmembrane helix</keyword>
<organism evidence="9 10">
    <name type="scientific">Roseibacillus persicicus</name>
    <dbReference type="NCBI Taxonomy" id="454148"/>
    <lineage>
        <taxon>Bacteria</taxon>
        <taxon>Pseudomonadati</taxon>
        <taxon>Verrucomicrobiota</taxon>
        <taxon>Verrucomicrobiia</taxon>
        <taxon>Verrucomicrobiales</taxon>
        <taxon>Verrucomicrobiaceae</taxon>
        <taxon>Roseibacillus</taxon>
    </lineage>
</organism>
<proteinExistence type="predicted"/>
<evidence type="ECO:0000256" key="7">
    <source>
        <dbReference type="ARBA" id="ARBA00023306"/>
    </source>
</evidence>
<keyword evidence="7" id="KW-0131">Cell cycle</keyword>
<evidence type="ECO:0000313" key="9">
    <source>
        <dbReference type="EMBL" id="GHC59041.1"/>
    </source>
</evidence>
<protein>
    <recommendedName>
        <fullName evidence="8">POTRA domain-containing protein</fullName>
    </recommendedName>
</protein>
<keyword evidence="2" id="KW-1003">Cell membrane</keyword>
<evidence type="ECO:0000256" key="5">
    <source>
        <dbReference type="ARBA" id="ARBA00022989"/>
    </source>
</evidence>
<evidence type="ECO:0000256" key="2">
    <source>
        <dbReference type="ARBA" id="ARBA00022475"/>
    </source>
</evidence>
<dbReference type="Pfam" id="PF08478">
    <property type="entry name" value="POTRA_1"/>
    <property type="match status" value="1"/>
</dbReference>
<evidence type="ECO:0000256" key="4">
    <source>
        <dbReference type="ARBA" id="ARBA00022692"/>
    </source>
</evidence>
<dbReference type="AlphaFoldDB" id="A0A918TU50"/>
<evidence type="ECO:0000313" key="10">
    <source>
        <dbReference type="Proteomes" id="UP000644507"/>
    </source>
</evidence>
<gene>
    <name evidence="9" type="ORF">GCM10007100_27620</name>
</gene>
<keyword evidence="6" id="KW-0472">Membrane</keyword>
<dbReference type="Proteomes" id="UP000644507">
    <property type="component" value="Unassembled WGS sequence"/>
</dbReference>
<dbReference type="InterPro" id="IPR013685">
    <property type="entry name" value="POTRA_FtsQ_type"/>
</dbReference>
<evidence type="ECO:0000256" key="3">
    <source>
        <dbReference type="ARBA" id="ARBA00022618"/>
    </source>
</evidence>
<feature type="domain" description="POTRA" evidence="8">
    <location>
        <begin position="71"/>
        <end position="145"/>
    </location>
</feature>